<dbReference type="SUPFAM" id="SSF50978">
    <property type="entry name" value="WD40 repeat-like"/>
    <property type="match status" value="1"/>
</dbReference>
<feature type="compositionally biased region" description="Gly residues" evidence="1">
    <location>
        <begin position="127"/>
        <end position="147"/>
    </location>
</feature>
<dbReference type="EMBL" id="PGGS01000669">
    <property type="protein sequence ID" value="PNH02361.1"/>
    <property type="molecule type" value="Genomic_DNA"/>
</dbReference>
<accession>A0A2J7ZQ18</accession>
<dbReference type="InterPro" id="IPR036322">
    <property type="entry name" value="WD40_repeat_dom_sf"/>
</dbReference>
<dbReference type="Proteomes" id="UP000236333">
    <property type="component" value="Unassembled WGS sequence"/>
</dbReference>
<comment type="caution">
    <text evidence="2">The sequence shown here is derived from an EMBL/GenBank/DDBJ whole genome shotgun (WGS) entry which is preliminary data.</text>
</comment>
<reference evidence="2 3" key="1">
    <citation type="journal article" date="2017" name="Mol. Biol. Evol.">
        <title>The 4-celled Tetrabaena socialis nuclear genome reveals the essential components for genetic control of cell number at the origin of multicellularity in the volvocine lineage.</title>
        <authorList>
            <person name="Featherston J."/>
            <person name="Arakaki Y."/>
            <person name="Hanschen E.R."/>
            <person name="Ferris P.J."/>
            <person name="Michod R.E."/>
            <person name="Olson B.J.S.C."/>
            <person name="Nozaki H."/>
            <person name="Durand P.M."/>
        </authorList>
    </citation>
    <scope>NUCLEOTIDE SEQUENCE [LARGE SCALE GENOMIC DNA]</scope>
    <source>
        <strain evidence="2 3">NIES-571</strain>
    </source>
</reference>
<dbReference type="OrthoDB" id="538354at2759"/>
<evidence type="ECO:0000313" key="3">
    <source>
        <dbReference type="Proteomes" id="UP000236333"/>
    </source>
</evidence>
<dbReference type="AlphaFoldDB" id="A0A2J7ZQ18"/>
<evidence type="ECO:0000313" key="2">
    <source>
        <dbReference type="EMBL" id="PNH02361.1"/>
    </source>
</evidence>
<gene>
    <name evidence="2" type="ORF">TSOC_011668</name>
</gene>
<organism evidence="2 3">
    <name type="scientific">Tetrabaena socialis</name>
    <dbReference type="NCBI Taxonomy" id="47790"/>
    <lineage>
        <taxon>Eukaryota</taxon>
        <taxon>Viridiplantae</taxon>
        <taxon>Chlorophyta</taxon>
        <taxon>core chlorophytes</taxon>
        <taxon>Chlorophyceae</taxon>
        <taxon>CS clade</taxon>
        <taxon>Chlamydomonadales</taxon>
        <taxon>Tetrabaenaceae</taxon>
        <taxon>Tetrabaena</taxon>
    </lineage>
</organism>
<dbReference type="Gene3D" id="2.130.10.10">
    <property type="entry name" value="YVTN repeat-like/Quinoprotein amine dehydrogenase"/>
    <property type="match status" value="1"/>
</dbReference>
<name>A0A2J7ZQ18_9CHLO</name>
<feature type="region of interest" description="Disordered" evidence="1">
    <location>
        <begin position="127"/>
        <end position="149"/>
    </location>
</feature>
<keyword evidence="3" id="KW-1185">Reference proteome</keyword>
<protein>
    <submittedName>
        <fullName evidence="2">Uncharacterized protein</fullName>
    </submittedName>
</protein>
<feature type="non-terminal residue" evidence="2">
    <location>
        <position position="166"/>
    </location>
</feature>
<feature type="non-terminal residue" evidence="2">
    <location>
        <position position="1"/>
    </location>
</feature>
<evidence type="ECO:0000256" key="1">
    <source>
        <dbReference type="SAM" id="MobiDB-lite"/>
    </source>
</evidence>
<sequence>WAPTSRDEPEFKPLQQLLEVDGERFVACAVKGDLLVAADASSSGRISIWDTSSWTRQQTLTAGAPVTCLDASRTYIAAGTAAGYVRVWKRQSPSDPTFAQFFLPDLQLDSLPVYCVRLGPLRAAGAGGGAGGGGGGGGAGGGGGGDGDSVMVVHTRGNGRVSAWRL</sequence>
<dbReference type="InterPro" id="IPR015943">
    <property type="entry name" value="WD40/YVTN_repeat-like_dom_sf"/>
</dbReference>
<proteinExistence type="predicted"/>